<proteinExistence type="predicted"/>
<dbReference type="InterPro" id="IPR015931">
    <property type="entry name" value="Acnase/IPM_dHydase_lsu_aba_1/3"/>
</dbReference>
<dbReference type="STRING" id="59895.A0A118K097"/>
<evidence type="ECO:0000256" key="2">
    <source>
        <dbReference type="ARBA" id="ARBA00023004"/>
    </source>
</evidence>
<evidence type="ECO:0000256" key="3">
    <source>
        <dbReference type="ARBA" id="ARBA00023014"/>
    </source>
</evidence>
<dbReference type="GO" id="GO:0016829">
    <property type="term" value="F:lyase activity"/>
    <property type="evidence" value="ECO:0007669"/>
    <property type="project" value="UniProtKB-KW"/>
</dbReference>
<keyword evidence="4" id="KW-0456">Lyase</keyword>
<dbReference type="GO" id="GO:0051536">
    <property type="term" value="F:iron-sulfur cluster binding"/>
    <property type="evidence" value="ECO:0007669"/>
    <property type="project" value="UniProtKB-KW"/>
</dbReference>
<keyword evidence="1" id="KW-0479">Metal-binding</keyword>
<dbReference type="Gene3D" id="3.30.499.10">
    <property type="entry name" value="Aconitase, domain 3"/>
    <property type="match status" value="3"/>
</dbReference>
<name>A0A118K097_CYNCS</name>
<keyword evidence="2" id="KW-0408">Iron</keyword>
<keyword evidence="7" id="KW-1185">Reference proteome</keyword>
<evidence type="ECO:0000256" key="1">
    <source>
        <dbReference type="ARBA" id="ARBA00022723"/>
    </source>
</evidence>
<dbReference type="InterPro" id="IPR001030">
    <property type="entry name" value="Acoase/IPM_deHydtase_lsu_aba"/>
</dbReference>
<dbReference type="SUPFAM" id="SSF53732">
    <property type="entry name" value="Aconitase iron-sulfur domain"/>
    <property type="match status" value="1"/>
</dbReference>
<dbReference type="Proteomes" id="UP000243975">
    <property type="component" value="Unassembled WGS sequence"/>
</dbReference>
<dbReference type="InterPro" id="IPR036008">
    <property type="entry name" value="Aconitase_4Fe-4S_dom"/>
</dbReference>
<dbReference type="Gramene" id="KVI00420">
    <property type="protein sequence ID" value="KVI00420"/>
    <property type="gene ID" value="Ccrd_021359"/>
</dbReference>
<comment type="caution">
    <text evidence="6">The sequence shown here is derived from an EMBL/GenBank/DDBJ whole genome shotgun (WGS) entry which is preliminary data.</text>
</comment>
<dbReference type="PANTHER" id="PTHR43822:SF14">
    <property type="entry name" value="3-ISOPROPYLMALATE DEHYDRATASE"/>
    <property type="match status" value="1"/>
</dbReference>
<evidence type="ECO:0000313" key="6">
    <source>
        <dbReference type="EMBL" id="KVI00420.1"/>
    </source>
</evidence>
<dbReference type="AlphaFoldDB" id="A0A118K097"/>
<feature type="domain" description="Aconitase/3-isopropylmalate dehydratase large subunit alpha/beta/alpha" evidence="5">
    <location>
        <begin position="334"/>
        <end position="453"/>
    </location>
</feature>
<feature type="domain" description="Aconitase/3-isopropylmalate dehydratase large subunit alpha/beta/alpha" evidence="5">
    <location>
        <begin position="72"/>
        <end position="229"/>
    </location>
</feature>
<protein>
    <recommendedName>
        <fullName evidence="5">Aconitase/3-isopropylmalate dehydratase large subunit alpha/beta/alpha domain-containing protein</fullName>
    </recommendedName>
</protein>
<sequence length="463" mass="50495">MAASSAISSSSFLSVSQKDAGVSSFYAQPSSSIQMSQKKVSKKIVSVMAPQQSERKPSTTGSVKTGMTMTEKIFSRAAEKPQLNPGDNVWVNVDILMTHDVCGPGCIGIFKKEFGNDAKVWDREKIVIIPDHYIFTSDERANRNVDIIRDFSTEQDIKYFYDIKDRSNFKVNPDYKGVCHVALAQEGHCRPGEVLLGTDSHTCTAGAFGQFATGIGNTDAGFVLGTGKLLLKIIGEISVSGATYKAMEFVGSTIESLTVSLFLLFCFVMEERMTLCNMVVEAGGKNGIVPADATTFKYLEDKTSLPYEPVYSDDQARFLAEYRIDVTKLEPLVAKGKKVKVPTFLVPATQKVWMDLYTLPVPESGGKTCSQIFEEAGCDTPTSPSCGACLGGPQDTYARLNEPQASISLLYQTKDHTVCVSTTNRNFPGRMGHKEGQIYLASPYTAAASALTGFVTDPREFLR</sequence>
<dbReference type="GO" id="GO:0046872">
    <property type="term" value="F:metal ion binding"/>
    <property type="evidence" value="ECO:0007669"/>
    <property type="project" value="UniProtKB-KW"/>
</dbReference>
<evidence type="ECO:0000259" key="5">
    <source>
        <dbReference type="Pfam" id="PF00330"/>
    </source>
</evidence>
<dbReference type="Pfam" id="PF00330">
    <property type="entry name" value="Aconitase"/>
    <property type="match status" value="2"/>
</dbReference>
<dbReference type="OMA" id="GNPEGFI"/>
<reference evidence="6 7" key="1">
    <citation type="journal article" date="2016" name="Sci. Rep.">
        <title>The genome sequence of the outbreeding globe artichoke constructed de novo incorporating a phase-aware low-pass sequencing strategy of F1 progeny.</title>
        <authorList>
            <person name="Scaglione D."/>
            <person name="Reyes-Chin-Wo S."/>
            <person name="Acquadro A."/>
            <person name="Froenicke L."/>
            <person name="Portis E."/>
            <person name="Beitel C."/>
            <person name="Tirone M."/>
            <person name="Mauro R."/>
            <person name="Lo Monaco A."/>
            <person name="Mauromicale G."/>
            <person name="Faccioli P."/>
            <person name="Cattivelli L."/>
            <person name="Rieseberg L."/>
            <person name="Michelmore R."/>
            <person name="Lanteri S."/>
        </authorList>
    </citation>
    <scope>NUCLEOTIDE SEQUENCE [LARGE SCALE GENOMIC DNA]</scope>
    <source>
        <strain evidence="6">2C</strain>
    </source>
</reference>
<dbReference type="PANTHER" id="PTHR43822">
    <property type="entry name" value="HOMOACONITASE, MITOCHONDRIAL-RELATED"/>
    <property type="match status" value="1"/>
</dbReference>
<keyword evidence="3" id="KW-0411">Iron-sulfur</keyword>
<dbReference type="EMBL" id="LEKV01003390">
    <property type="protein sequence ID" value="KVI00420.1"/>
    <property type="molecule type" value="Genomic_DNA"/>
</dbReference>
<gene>
    <name evidence="6" type="ORF">Ccrd_021359</name>
</gene>
<organism evidence="6 7">
    <name type="scientific">Cynara cardunculus var. scolymus</name>
    <name type="common">Globe artichoke</name>
    <name type="synonym">Cynara scolymus</name>
    <dbReference type="NCBI Taxonomy" id="59895"/>
    <lineage>
        <taxon>Eukaryota</taxon>
        <taxon>Viridiplantae</taxon>
        <taxon>Streptophyta</taxon>
        <taxon>Embryophyta</taxon>
        <taxon>Tracheophyta</taxon>
        <taxon>Spermatophyta</taxon>
        <taxon>Magnoliopsida</taxon>
        <taxon>eudicotyledons</taxon>
        <taxon>Gunneridae</taxon>
        <taxon>Pentapetalae</taxon>
        <taxon>asterids</taxon>
        <taxon>campanulids</taxon>
        <taxon>Asterales</taxon>
        <taxon>Asteraceae</taxon>
        <taxon>Carduoideae</taxon>
        <taxon>Cardueae</taxon>
        <taxon>Carduinae</taxon>
        <taxon>Cynara</taxon>
    </lineage>
</organism>
<accession>A0A118K097</accession>
<dbReference type="GO" id="GO:0043436">
    <property type="term" value="P:oxoacid metabolic process"/>
    <property type="evidence" value="ECO:0007669"/>
    <property type="project" value="UniProtKB-ARBA"/>
</dbReference>
<dbReference type="InterPro" id="IPR050067">
    <property type="entry name" value="IPM_dehydratase_rel_enz"/>
</dbReference>
<evidence type="ECO:0000313" key="7">
    <source>
        <dbReference type="Proteomes" id="UP000243975"/>
    </source>
</evidence>
<evidence type="ECO:0000256" key="4">
    <source>
        <dbReference type="ARBA" id="ARBA00023239"/>
    </source>
</evidence>